<sequence length="141" mass="15635">MVAAWAIAIAYLLAARGVRNFFPLSVFDMYQGRSPDVASRVLVVIDASGEAAEITAFDAFSCAPAWPKLDDVRHCAHHDQGRVEYVARDLQVHFDAHVTSDASGMEGARLVWRTWKLEDRPGPPAIDDCEIAVCRVRRRAP</sequence>
<evidence type="ECO:0000313" key="1">
    <source>
        <dbReference type="EMBL" id="MRG97649.1"/>
    </source>
</evidence>
<gene>
    <name evidence="1" type="ORF">GF068_37855</name>
</gene>
<name>A0A6N7Q0M3_9BACT</name>
<proteinExistence type="predicted"/>
<dbReference type="OrthoDB" id="191861at2"/>
<protein>
    <submittedName>
        <fullName evidence="1">Uncharacterized protein</fullName>
    </submittedName>
</protein>
<dbReference type="Proteomes" id="UP000440224">
    <property type="component" value="Unassembled WGS sequence"/>
</dbReference>
<comment type="caution">
    <text evidence="1">The sequence shown here is derived from an EMBL/GenBank/DDBJ whole genome shotgun (WGS) entry which is preliminary data.</text>
</comment>
<keyword evidence="2" id="KW-1185">Reference proteome</keyword>
<accession>A0A6N7Q0M3</accession>
<evidence type="ECO:0000313" key="2">
    <source>
        <dbReference type="Proteomes" id="UP000440224"/>
    </source>
</evidence>
<dbReference type="EMBL" id="WJIE01000019">
    <property type="protein sequence ID" value="MRG97649.1"/>
    <property type="molecule type" value="Genomic_DNA"/>
</dbReference>
<dbReference type="AlphaFoldDB" id="A0A6N7Q0M3"/>
<reference evidence="1 2" key="1">
    <citation type="submission" date="2019-10" db="EMBL/GenBank/DDBJ databases">
        <title>A soil myxobacterium in the family Polyangiaceae.</title>
        <authorList>
            <person name="Li Y."/>
            <person name="Wang J."/>
        </authorList>
    </citation>
    <scope>NUCLEOTIDE SEQUENCE [LARGE SCALE GENOMIC DNA]</scope>
    <source>
        <strain evidence="1 2">DSM 14734</strain>
    </source>
</reference>
<organism evidence="1 2">
    <name type="scientific">Polyangium spumosum</name>
    <dbReference type="NCBI Taxonomy" id="889282"/>
    <lineage>
        <taxon>Bacteria</taxon>
        <taxon>Pseudomonadati</taxon>
        <taxon>Myxococcota</taxon>
        <taxon>Polyangia</taxon>
        <taxon>Polyangiales</taxon>
        <taxon>Polyangiaceae</taxon>
        <taxon>Polyangium</taxon>
    </lineage>
</organism>